<dbReference type="InterPro" id="IPR053927">
    <property type="entry name" value="FlgK_helical"/>
</dbReference>
<dbReference type="PANTHER" id="PTHR30033:SF1">
    <property type="entry name" value="FLAGELLAR HOOK-ASSOCIATED PROTEIN 1"/>
    <property type="match status" value="1"/>
</dbReference>
<dbReference type="EMBL" id="MLJW01000598">
    <property type="protein sequence ID" value="OIQ84692.1"/>
    <property type="molecule type" value="Genomic_DNA"/>
</dbReference>
<evidence type="ECO:0000259" key="8">
    <source>
        <dbReference type="Pfam" id="PF22638"/>
    </source>
</evidence>
<keyword evidence="9" id="KW-0282">Flagellum</keyword>
<keyword evidence="5" id="KW-0975">Bacterial flagellum</keyword>
<dbReference type="Pfam" id="PF00460">
    <property type="entry name" value="Flg_bb_rod"/>
    <property type="match status" value="1"/>
</dbReference>
<keyword evidence="4" id="KW-0964">Secreted</keyword>
<dbReference type="PANTHER" id="PTHR30033">
    <property type="entry name" value="FLAGELLAR HOOK-ASSOCIATED PROTEIN 1"/>
    <property type="match status" value="1"/>
</dbReference>
<sequence>MSTFSGISTALSSLMAQRQALEVAGQNIANANTVGYTRQRADITSIAGMSTPSMYSSVPSSGNGATVTGISRLGDPFLDARLRTATGTSAQLGVQAASYANLESSVGEPSTTGLSSQLNTMWSAWSDLANTPDSAATRSVVLQDSQAVVDQLKTLYTSASTEWSQSRSDLASMVSDVNTAASSVADLNSKILSITNAGGSANELMDTRDQLVTQLSSLTGATARVKDDGTVDVLVGGNALVDGARANAIAVTGAATFTNATTSAPPANSVQIVWASNPTVQVPLASGKIAGTLAVLAPPDASGTGGMLTEAAASYNAVATALATTVNALHSTGQDQNGNPAGNFFAVDSTQPAGLGLSVAITDTTKIAAATVSMGATDGSMADKISQLSSASGSPDTAWSTFVVKLGVDSKSATSRATVAEAARSTAEGLQLAQTSVSTDEEATNMLTYQRAYEGSARVLTAIDQMLDTLINRTGVVGL</sequence>
<comment type="caution">
    <text evidence="9">The sequence shown here is derived from an EMBL/GenBank/DDBJ whole genome shotgun (WGS) entry which is preliminary data.</text>
</comment>
<evidence type="ECO:0000259" key="7">
    <source>
        <dbReference type="Pfam" id="PF06429"/>
    </source>
</evidence>
<reference evidence="9" key="1">
    <citation type="submission" date="2016-10" db="EMBL/GenBank/DDBJ databases">
        <title>Sequence of Gallionella enrichment culture.</title>
        <authorList>
            <person name="Poehlein A."/>
            <person name="Muehling M."/>
            <person name="Daniel R."/>
        </authorList>
    </citation>
    <scope>NUCLEOTIDE SEQUENCE</scope>
</reference>
<dbReference type="PRINTS" id="PR01005">
    <property type="entry name" value="FLGHOOKAP1"/>
</dbReference>
<gene>
    <name evidence="9" type="primary">flgK_11</name>
    <name evidence="9" type="ORF">GALL_334760</name>
</gene>
<accession>A0A1J5QY71</accession>
<proteinExistence type="inferred from homology"/>
<feature type="domain" description="Flagellar hook-associated protein FlgK helical" evidence="8">
    <location>
        <begin position="100"/>
        <end position="345"/>
    </location>
</feature>
<evidence type="ECO:0000256" key="5">
    <source>
        <dbReference type="ARBA" id="ARBA00023143"/>
    </source>
</evidence>
<dbReference type="GO" id="GO:0044780">
    <property type="term" value="P:bacterial-type flagellum assembly"/>
    <property type="evidence" value="ECO:0007669"/>
    <property type="project" value="InterPro"/>
</dbReference>
<evidence type="ECO:0000256" key="4">
    <source>
        <dbReference type="ARBA" id="ARBA00022525"/>
    </source>
</evidence>
<dbReference type="AlphaFoldDB" id="A0A1J5QY71"/>
<dbReference type="Pfam" id="PF22638">
    <property type="entry name" value="FlgK_D1"/>
    <property type="match status" value="1"/>
</dbReference>
<evidence type="ECO:0000256" key="3">
    <source>
        <dbReference type="ARBA" id="ARBA00009677"/>
    </source>
</evidence>
<evidence type="ECO:0000259" key="6">
    <source>
        <dbReference type="Pfam" id="PF00460"/>
    </source>
</evidence>
<keyword evidence="9" id="KW-0966">Cell projection</keyword>
<dbReference type="InterPro" id="IPR010930">
    <property type="entry name" value="Flg_bb/hook_C_dom"/>
</dbReference>
<comment type="similarity">
    <text evidence="3">Belongs to the flagella basal body rod proteins family.</text>
</comment>
<feature type="domain" description="Flagellar basal-body/hook protein C-terminal" evidence="7">
    <location>
        <begin position="436"/>
        <end position="472"/>
    </location>
</feature>
<dbReference type="GO" id="GO:0009424">
    <property type="term" value="C:bacterial-type flagellum hook"/>
    <property type="evidence" value="ECO:0007669"/>
    <property type="project" value="InterPro"/>
</dbReference>
<dbReference type="GO" id="GO:0005576">
    <property type="term" value="C:extracellular region"/>
    <property type="evidence" value="ECO:0007669"/>
    <property type="project" value="UniProtKB-SubCell"/>
</dbReference>
<dbReference type="InterPro" id="IPR001444">
    <property type="entry name" value="Flag_bb_rod_N"/>
</dbReference>
<evidence type="ECO:0000256" key="2">
    <source>
        <dbReference type="ARBA" id="ARBA00004613"/>
    </source>
</evidence>
<name>A0A1J5QY71_9ZZZZ</name>
<protein>
    <submittedName>
        <fullName evidence="9">Flagellar hook-associated protein 1</fullName>
    </submittedName>
</protein>
<dbReference type="InterPro" id="IPR002371">
    <property type="entry name" value="FlgK"/>
</dbReference>
<evidence type="ECO:0000313" key="9">
    <source>
        <dbReference type="EMBL" id="OIQ84692.1"/>
    </source>
</evidence>
<dbReference type="SUPFAM" id="SSF64518">
    <property type="entry name" value="Phase 1 flagellin"/>
    <property type="match status" value="1"/>
</dbReference>
<dbReference type="NCBIfam" id="TIGR02492">
    <property type="entry name" value="flgK_ends"/>
    <property type="match status" value="1"/>
</dbReference>
<evidence type="ECO:0000256" key="1">
    <source>
        <dbReference type="ARBA" id="ARBA00004365"/>
    </source>
</evidence>
<dbReference type="GO" id="GO:0005198">
    <property type="term" value="F:structural molecule activity"/>
    <property type="evidence" value="ECO:0007669"/>
    <property type="project" value="InterPro"/>
</dbReference>
<dbReference type="Pfam" id="PF06429">
    <property type="entry name" value="Flg_bbr_C"/>
    <property type="match status" value="1"/>
</dbReference>
<comment type="subcellular location">
    <subcellularLocation>
        <location evidence="1">Bacterial flagellum</location>
    </subcellularLocation>
    <subcellularLocation>
        <location evidence="2">Secreted</location>
    </subcellularLocation>
</comment>
<organism evidence="9">
    <name type="scientific">mine drainage metagenome</name>
    <dbReference type="NCBI Taxonomy" id="410659"/>
    <lineage>
        <taxon>unclassified sequences</taxon>
        <taxon>metagenomes</taxon>
        <taxon>ecological metagenomes</taxon>
    </lineage>
</organism>
<keyword evidence="9" id="KW-0969">Cilium</keyword>
<feature type="domain" description="Flagellar basal body rod protein N-terminal" evidence="6">
    <location>
        <begin position="8"/>
        <end position="37"/>
    </location>
</feature>